<feature type="region of interest" description="Disordered" evidence="1">
    <location>
        <begin position="32"/>
        <end position="75"/>
    </location>
</feature>
<sequence length="856" mass="94662">MSATAQELENEIAQMEDRLANVKVVVEVEKEAWRRSSRTGKRGTKWKGAAPPRNKDKDSAPPSTASANNTGSDDFDEAVTIMPEYWDALELAQYLKSKQLGSYAQVVVYEQITGKVLLDTPAPKLRKLFEDVDTSADDPSWKAFQNECVKLKKHQRRLEKAVATSRSMPDSARSLDASAEASDRRPFPSAVMSSAGAALVFPLISPRVPGPQSAKPPTGSNPPFQLRKPTSSNSIPMATCWNCKTRFFRPHVKRPAGGPASVDPTQPVVSSSMRASLVARAYCSKACQESIESSDIRISPSLSARVQVTFGSTTAPTEEKTKRTRPSRVATGLASMSSLTSDQPDPDPLSRGDGITTNRLGANANGDGSSVPPPRSKRLRKFKTFARRSSRPDASLDDPNNFDFLHVAAPRRETTAVSSASPRQEYAERANMVHGGRQAFDGANASGTFTMCPSATSLAINSYRTTGTSGDRSPNAKPVPPELMLSNSAQQAGLKQSKVYQQSRYKLDPDLFQTREETFSSCFGALPPSNRSYRLGGSRVVDYGRGNLLRLQEFLTVRALHRLSLTSRAWFELITVPSTFSDALWGVHVLRIWRPSEDDEEFLHDIGVLKKPERPRRMLQILTRQVSRVMVENMKVLLNPESWQLATVMTPQEGEGIRSLGKMVPRKRDRPVELVHQHRHPPPELYEQVTAIYTRAGEIVAVCARQLIRPVDPMALLTDILQGLKSGELSRVQCRRLRLFSQTNRLPFDQWGLLSHCSRSVVEFFWSGSSSETAVTPPLVLPVWHQKIFSKLQLALQQRLLGKDSINYVIKVAHDQSASAPVLLSLEKFLTRCHTHAVATSTSQQPRTAVESNATI</sequence>
<dbReference type="EMBL" id="JH159158">
    <property type="protein sequence ID" value="EGZ11271.1"/>
    <property type="molecule type" value="Genomic_DNA"/>
</dbReference>
<dbReference type="SMR" id="G4ZZX4"/>
<evidence type="ECO:0000313" key="3">
    <source>
        <dbReference type="Proteomes" id="UP000002640"/>
    </source>
</evidence>
<keyword evidence="3" id="KW-1185">Reference proteome</keyword>
<protein>
    <submittedName>
        <fullName evidence="2">Uncharacterized protein</fullName>
    </submittedName>
</protein>
<dbReference type="KEGG" id="psoj:PHYSODRAFT_355348"/>
<dbReference type="RefSeq" id="XP_009534016.1">
    <property type="nucleotide sequence ID" value="XM_009535721.1"/>
</dbReference>
<feature type="region of interest" description="Disordered" evidence="1">
    <location>
        <begin position="161"/>
        <end position="188"/>
    </location>
</feature>
<organism evidence="2 3">
    <name type="scientific">Phytophthora sojae (strain P6497)</name>
    <name type="common">Soybean stem and root rot agent</name>
    <name type="synonym">Phytophthora megasperma f. sp. glycines</name>
    <dbReference type="NCBI Taxonomy" id="1094619"/>
    <lineage>
        <taxon>Eukaryota</taxon>
        <taxon>Sar</taxon>
        <taxon>Stramenopiles</taxon>
        <taxon>Oomycota</taxon>
        <taxon>Peronosporomycetes</taxon>
        <taxon>Peronosporales</taxon>
        <taxon>Peronosporaceae</taxon>
        <taxon>Phytophthora</taxon>
    </lineage>
</organism>
<feature type="region of interest" description="Disordered" evidence="1">
    <location>
        <begin position="309"/>
        <end position="379"/>
    </location>
</feature>
<dbReference type="OMA" id="CKARFFR"/>
<accession>G4ZZX4</accession>
<feature type="compositionally biased region" description="Basic residues" evidence="1">
    <location>
        <begin position="35"/>
        <end position="45"/>
    </location>
</feature>
<proteinExistence type="predicted"/>
<dbReference type="InParanoid" id="G4ZZX4"/>
<gene>
    <name evidence="2" type="ORF">PHYSODRAFT_355348</name>
</gene>
<feature type="compositionally biased region" description="Polar residues" evidence="1">
    <location>
        <begin position="61"/>
        <end position="72"/>
    </location>
</feature>
<feature type="region of interest" description="Disordered" evidence="1">
    <location>
        <begin position="464"/>
        <end position="483"/>
    </location>
</feature>
<dbReference type="GeneID" id="20649851"/>
<evidence type="ECO:0000256" key="1">
    <source>
        <dbReference type="SAM" id="MobiDB-lite"/>
    </source>
</evidence>
<feature type="region of interest" description="Disordered" evidence="1">
    <location>
        <begin position="208"/>
        <end position="231"/>
    </location>
</feature>
<dbReference type="AlphaFoldDB" id="G4ZZX4"/>
<reference evidence="2 3" key="1">
    <citation type="journal article" date="2006" name="Science">
        <title>Phytophthora genome sequences uncover evolutionary origins and mechanisms of pathogenesis.</title>
        <authorList>
            <person name="Tyler B.M."/>
            <person name="Tripathy S."/>
            <person name="Zhang X."/>
            <person name="Dehal P."/>
            <person name="Jiang R.H."/>
            <person name="Aerts A."/>
            <person name="Arredondo F.D."/>
            <person name="Baxter L."/>
            <person name="Bensasson D."/>
            <person name="Beynon J.L."/>
            <person name="Chapman J."/>
            <person name="Damasceno C.M."/>
            <person name="Dorrance A.E."/>
            <person name="Dou D."/>
            <person name="Dickerman A.W."/>
            <person name="Dubchak I.L."/>
            <person name="Garbelotto M."/>
            <person name="Gijzen M."/>
            <person name="Gordon S.G."/>
            <person name="Govers F."/>
            <person name="Grunwald N.J."/>
            <person name="Huang W."/>
            <person name="Ivors K.L."/>
            <person name="Jones R.W."/>
            <person name="Kamoun S."/>
            <person name="Krampis K."/>
            <person name="Lamour K.H."/>
            <person name="Lee M.K."/>
            <person name="McDonald W.H."/>
            <person name="Medina M."/>
            <person name="Meijer H.J."/>
            <person name="Nordberg E.K."/>
            <person name="Maclean D.J."/>
            <person name="Ospina-Giraldo M.D."/>
            <person name="Morris P.F."/>
            <person name="Phuntumart V."/>
            <person name="Putnam N.H."/>
            <person name="Rash S."/>
            <person name="Rose J.K."/>
            <person name="Sakihama Y."/>
            <person name="Salamov A.A."/>
            <person name="Savidor A."/>
            <person name="Scheuring C.F."/>
            <person name="Smith B.M."/>
            <person name="Sobral B.W."/>
            <person name="Terry A."/>
            <person name="Torto-Alalibo T.A."/>
            <person name="Win J."/>
            <person name="Xu Z."/>
            <person name="Zhang H."/>
            <person name="Grigoriev I.V."/>
            <person name="Rokhsar D.S."/>
            <person name="Boore J.L."/>
        </authorList>
    </citation>
    <scope>NUCLEOTIDE SEQUENCE [LARGE SCALE GENOMIC DNA]</scope>
    <source>
        <strain evidence="2 3">P6497</strain>
    </source>
</reference>
<evidence type="ECO:0000313" key="2">
    <source>
        <dbReference type="EMBL" id="EGZ11271.1"/>
    </source>
</evidence>
<feature type="compositionally biased region" description="Polar residues" evidence="1">
    <location>
        <begin position="334"/>
        <end position="343"/>
    </location>
</feature>
<dbReference type="Proteomes" id="UP000002640">
    <property type="component" value="Unassembled WGS sequence"/>
</dbReference>
<name>G4ZZX4_PHYSP</name>